<proteinExistence type="predicted"/>
<sequence length="140" mass="15998">MKWSLVFLAFFVCLAAVAEAQLFQPAHEMVARRVKGQCAKYPELKQIPKLHERLRDHKHPTTSEAKVNETVEAIQQLFLKDEKILKKIKRRAHHLDKGFKLCGMRFGWTFIIGLVPFAGDIADALLAHNLIVKKAQQIEG</sequence>
<evidence type="ECO:0000313" key="3">
    <source>
        <dbReference type="Proteomes" id="UP001220961"/>
    </source>
</evidence>
<dbReference type="PANTHER" id="PTHR35519">
    <property type="entry name" value="MEMBRANE PROTEINS"/>
    <property type="match status" value="1"/>
</dbReference>
<reference evidence="2" key="1">
    <citation type="submission" date="2023-03" db="EMBL/GenBank/DDBJ databases">
        <title>Mating type loci evolution in Malassezia.</title>
        <authorList>
            <person name="Coelho M.A."/>
        </authorList>
    </citation>
    <scope>NUCLEOTIDE SEQUENCE</scope>
    <source>
        <strain evidence="2">CBS 10434</strain>
    </source>
</reference>
<dbReference type="Proteomes" id="UP001220961">
    <property type="component" value="Chromosome 1"/>
</dbReference>
<dbReference type="InterPro" id="IPR025187">
    <property type="entry name" value="DUF4112"/>
</dbReference>
<evidence type="ECO:0000256" key="1">
    <source>
        <dbReference type="SAM" id="SignalP"/>
    </source>
</evidence>
<dbReference type="Pfam" id="PF13430">
    <property type="entry name" value="DUF4112"/>
    <property type="match status" value="1"/>
</dbReference>
<organism evidence="2 3">
    <name type="scientific">Malassezia caprae</name>
    <dbReference type="NCBI Taxonomy" id="1381934"/>
    <lineage>
        <taxon>Eukaryota</taxon>
        <taxon>Fungi</taxon>
        <taxon>Dikarya</taxon>
        <taxon>Basidiomycota</taxon>
        <taxon>Ustilaginomycotina</taxon>
        <taxon>Malasseziomycetes</taxon>
        <taxon>Malasseziales</taxon>
        <taxon>Malasseziaceae</taxon>
        <taxon>Malassezia</taxon>
    </lineage>
</organism>
<gene>
    <name evidence="2" type="ORF">MCAP1_000664</name>
</gene>
<dbReference type="EMBL" id="CP119908">
    <property type="protein sequence ID" value="WFD18461.1"/>
    <property type="molecule type" value="Genomic_DNA"/>
</dbReference>
<keyword evidence="1" id="KW-0732">Signal</keyword>
<feature type="chain" id="PRO_5042174810" evidence="1">
    <location>
        <begin position="21"/>
        <end position="140"/>
    </location>
</feature>
<dbReference type="PANTHER" id="PTHR35519:SF2">
    <property type="entry name" value="PH DOMAIN PROTEIN"/>
    <property type="match status" value="1"/>
</dbReference>
<name>A0AAF0E5A1_9BASI</name>
<accession>A0AAF0E5A1</accession>
<evidence type="ECO:0000313" key="2">
    <source>
        <dbReference type="EMBL" id="WFD18461.1"/>
    </source>
</evidence>
<protein>
    <submittedName>
        <fullName evidence="2">Uncharacterized protein</fullName>
    </submittedName>
</protein>
<feature type="signal peptide" evidence="1">
    <location>
        <begin position="1"/>
        <end position="20"/>
    </location>
</feature>
<dbReference type="AlphaFoldDB" id="A0AAF0E5A1"/>
<keyword evidence="3" id="KW-1185">Reference proteome</keyword>